<evidence type="ECO:0000256" key="10">
    <source>
        <dbReference type="ARBA" id="ARBA00022989"/>
    </source>
</evidence>
<dbReference type="GO" id="GO:0008270">
    <property type="term" value="F:zinc ion binding"/>
    <property type="evidence" value="ECO:0007669"/>
    <property type="project" value="UniProtKB-KW"/>
</dbReference>
<dbReference type="PANTHER" id="PTHR45977">
    <property type="entry name" value="TARGET OF ERK KINASE MPK-1"/>
    <property type="match status" value="1"/>
</dbReference>
<evidence type="ECO:0000256" key="4">
    <source>
        <dbReference type="ARBA" id="ARBA00022679"/>
    </source>
</evidence>
<keyword evidence="11 14" id="KW-0472">Membrane</keyword>
<evidence type="ECO:0000256" key="5">
    <source>
        <dbReference type="ARBA" id="ARBA00022692"/>
    </source>
</evidence>
<dbReference type="EC" id="2.3.2.27" evidence="3"/>
<dbReference type="CDD" id="cd16454">
    <property type="entry name" value="RING-H2_PA-TM-RING"/>
    <property type="match status" value="1"/>
</dbReference>
<keyword evidence="6" id="KW-0479">Metal-binding</keyword>
<dbReference type="EMBL" id="KZ825905">
    <property type="protein sequence ID" value="PYH92895.1"/>
    <property type="molecule type" value="Genomic_DNA"/>
</dbReference>
<dbReference type="SMART" id="SM00184">
    <property type="entry name" value="RING"/>
    <property type="match status" value="1"/>
</dbReference>
<dbReference type="Proteomes" id="UP000247810">
    <property type="component" value="Unassembled WGS sequence"/>
</dbReference>
<dbReference type="OrthoDB" id="8062037at2759"/>
<dbReference type="GO" id="GO:0016020">
    <property type="term" value="C:membrane"/>
    <property type="evidence" value="ECO:0007669"/>
    <property type="project" value="UniProtKB-SubCell"/>
</dbReference>
<evidence type="ECO:0000256" key="6">
    <source>
        <dbReference type="ARBA" id="ARBA00022723"/>
    </source>
</evidence>
<keyword evidence="5 14" id="KW-0812">Transmembrane</keyword>
<evidence type="ECO:0000256" key="2">
    <source>
        <dbReference type="ARBA" id="ARBA00004141"/>
    </source>
</evidence>
<dbReference type="Pfam" id="PF13639">
    <property type="entry name" value="zf-RING_2"/>
    <property type="match status" value="1"/>
</dbReference>
<dbReference type="InterPro" id="IPR013083">
    <property type="entry name" value="Znf_RING/FYVE/PHD"/>
</dbReference>
<gene>
    <name evidence="16" type="ORF">BO71DRAFT_12931</name>
</gene>
<evidence type="ECO:0000256" key="9">
    <source>
        <dbReference type="ARBA" id="ARBA00022833"/>
    </source>
</evidence>
<comment type="catalytic activity">
    <reaction evidence="1">
        <text>S-ubiquitinyl-[E2 ubiquitin-conjugating enzyme]-L-cysteine + [acceptor protein]-L-lysine = [E2 ubiquitin-conjugating enzyme]-L-cysteine + N(6)-ubiquitinyl-[acceptor protein]-L-lysine.</text>
        <dbReference type="EC" id="2.3.2.27"/>
    </reaction>
</comment>
<protein>
    <recommendedName>
        <fullName evidence="3">RING-type E3 ubiquitin transferase</fullName>
        <ecNumber evidence="3">2.3.2.27</ecNumber>
    </recommendedName>
</protein>
<dbReference type="SUPFAM" id="SSF57850">
    <property type="entry name" value="RING/U-box"/>
    <property type="match status" value="1"/>
</dbReference>
<dbReference type="PROSITE" id="PS50089">
    <property type="entry name" value="ZF_RING_2"/>
    <property type="match status" value="1"/>
</dbReference>
<reference evidence="16 17" key="1">
    <citation type="submission" date="2018-02" db="EMBL/GenBank/DDBJ databases">
        <title>The genomes of Aspergillus section Nigri reveals drivers in fungal speciation.</title>
        <authorList>
            <consortium name="DOE Joint Genome Institute"/>
            <person name="Vesth T.C."/>
            <person name="Nybo J."/>
            <person name="Theobald S."/>
            <person name="Brandl J."/>
            <person name="Frisvad J.C."/>
            <person name="Nielsen K.F."/>
            <person name="Lyhne E.K."/>
            <person name="Kogle M.E."/>
            <person name="Kuo A."/>
            <person name="Riley R."/>
            <person name="Clum A."/>
            <person name="Nolan M."/>
            <person name="Lipzen A."/>
            <person name="Salamov A."/>
            <person name="Henrissat B."/>
            <person name="Wiebenga A."/>
            <person name="De vries R.P."/>
            <person name="Grigoriev I.V."/>
            <person name="Mortensen U.H."/>
            <person name="Andersen M.R."/>
            <person name="Baker S.E."/>
        </authorList>
    </citation>
    <scope>NUCLEOTIDE SEQUENCE [LARGE SCALE GENOMIC DNA]</scope>
    <source>
        <strain evidence="16 17">CBS 707.79</strain>
    </source>
</reference>
<dbReference type="PANTHER" id="PTHR45977:SF4">
    <property type="entry name" value="RING-TYPE DOMAIN-CONTAINING PROTEIN"/>
    <property type="match status" value="1"/>
</dbReference>
<feature type="region of interest" description="Disordered" evidence="13">
    <location>
        <begin position="144"/>
        <end position="169"/>
    </location>
</feature>
<evidence type="ECO:0000256" key="8">
    <source>
        <dbReference type="ARBA" id="ARBA00022786"/>
    </source>
</evidence>
<evidence type="ECO:0000256" key="1">
    <source>
        <dbReference type="ARBA" id="ARBA00000900"/>
    </source>
</evidence>
<evidence type="ECO:0000256" key="12">
    <source>
        <dbReference type="PROSITE-ProRule" id="PRU00175"/>
    </source>
</evidence>
<feature type="transmembrane region" description="Helical" evidence="14">
    <location>
        <begin position="45"/>
        <end position="65"/>
    </location>
</feature>
<keyword evidence="8" id="KW-0833">Ubl conjugation pathway</keyword>
<name>A0A319D659_9EURO</name>
<organism evidence="16 17">
    <name type="scientific">Aspergillus ellipticus CBS 707.79</name>
    <dbReference type="NCBI Taxonomy" id="1448320"/>
    <lineage>
        <taxon>Eukaryota</taxon>
        <taxon>Fungi</taxon>
        <taxon>Dikarya</taxon>
        <taxon>Ascomycota</taxon>
        <taxon>Pezizomycotina</taxon>
        <taxon>Eurotiomycetes</taxon>
        <taxon>Eurotiomycetidae</taxon>
        <taxon>Eurotiales</taxon>
        <taxon>Aspergillaceae</taxon>
        <taxon>Aspergillus</taxon>
        <taxon>Aspergillus subgen. Circumdati</taxon>
    </lineage>
</organism>
<evidence type="ECO:0000313" key="17">
    <source>
        <dbReference type="Proteomes" id="UP000247810"/>
    </source>
</evidence>
<keyword evidence="7 12" id="KW-0863">Zinc-finger</keyword>
<dbReference type="VEuPathDB" id="FungiDB:BO71DRAFT_12931"/>
<dbReference type="STRING" id="1448320.A0A319D659"/>
<evidence type="ECO:0000256" key="3">
    <source>
        <dbReference type="ARBA" id="ARBA00012483"/>
    </source>
</evidence>
<dbReference type="Gene3D" id="3.30.40.10">
    <property type="entry name" value="Zinc/RING finger domain, C3HC4 (zinc finger)"/>
    <property type="match status" value="1"/>
</dbReference>
<keyword evidence="4" id="KW-0808">Transferase</keyword>
<dbReference type="GO" id="GO:0016567">
    <property type="term" value="P:protein ubiquitination"/>
    <property type="evidence" value="ECO:0007669"/>
    <property type="project" value="TreeGrafter"/>
</dbReference>
<dbReference type="GO" id="GO:0061630">
    <property type="term" value="F:ubiquitin protein ligase activity"/>
    <property type="evidence" value="ECO:0007669"/>
    <property type="project" value="UniProtKB-EC"/>
</dbReference>
<keyword evidence="9" id="KW-0862">Zinc</keyword>
<evidence type="ECO:0000256" key="13">
    <source>
        <dbReference type="SAM" id="MobiDB-lite"/>
    </source>
</evidence>
<accession>A0A319D659</accession>
<proteinExistence type="predicted"/>
<evidence type="ECO:0000256" key="7">
    <source>
        <dbReference type="ARBA" id="ARBA00022771"/>
    </source>
</evidence>
<keyword evidence="10 14" id="KW-1133">Transmembrane helix</keyword>
<keyword evidence="17" id="KW-1185">Reference proteome</keyword>
<evidence type="ECO:0000256" key="11">
    <source>
        <dbReference type="ARBA" id="ARBA00023136"/>
    </source>
</evidence>
<dbReference type="AlphaFoldDB" id="A0A319D659"/>
<comment type="subcellular location">
    <subcellularLocation>
        <location evidence="2">Membrane</location>
        <topology evidence="2">Multi-pass membrane protein</topology>
    </subcellularLocation>
</comment>
<sequence>MVEENTTDRQNLRSFDGVGPSLLGLFWLGGPITTAMGEVSSSAAFLGYFAPICVAIVFFCAWVFVSARRRRRLYRHHYGDIETSRHPVILACVVEERFPKVKYKVWQENKDTANKEEGKTEASTDHQDDNRDNLAVASEDPSAIGPRINVISPSHGTPPASPCTSEGYEQAGLSADDTGKMCPICIDQFDGDDDIRELTCGHIFHASCLDPWITKRRASCPMCKMFFGAPRSSRCHFPRPAAPEAVLIRGDLYSRAF</sequence>
<feature type="domain" description="RING-type" evidence="15">
    <location>
        <begin position="182"/>
        <end position="224"/>
    </location>
</feature>
<evidence type="ECO:0000259" key="15">
    <source>
        <dbReference type="PROSITE" id="PS50089"/>
    </source>
</evidence>
<dbReference type="GO" id="GO:0006511">
    <property type="term" value="P:ubiquitin-dependent protein catabolic process"/>
    <property type="evidence" value="ECO:0007669"/>
    <property type="project" value="TreeGrafter"/>
</dbReference>
<dbReference type="InterPro" id="IPR001841">
    <property type="entry name" value="Znf_RING"/>
</dbReference>
<evidence type="ECO:0000256" key="14">
    <source>
        <dbReference type="SAM" id="Phobius"/>
    </source>
</evidence>
<evidence type="ECO:0000313" key="16">
    <source>
        <dbReference type="EMBL" id="PYH92895.1"/>
    </source>
</evidence>
<feature type="region of interest" description="Disordered" evidence="13">
    <location>
        <begin position="110"/>
        <end position="132"/>
    </location>
</feature>